<protein>
    <recommendedName>
        <fullName evidence="1">AMP-dependent synthetase/ligase domain-containing protein</fullName>
    </recommendedName>
</protein>
<dbReference type="Pfam" id="PF00501">
    <property type="entry name" value="AMP-binding"/>
    <property type="match status" value="1"/>
</dbReference>
<dbReference type="Gene3D" id="3.40.50.12780">
    <property type="entry name" value="N-terminal domain of ligase-like"/>
    <property type="match status" value="1"/>
</dbReference>
<dbReference type="PANTHER" id="PTHR43767:SF1">
    <property type="entry name" value="NONRIBOSOMAL PEPTIDE SYNTHASE PES1 (EUROFUNG)-RELATED"/>
    <property type="match status" value="1"/>
</dbReference>
<evidence type="ECO:0000313" key="2">
    <source>
        <dbReference type="EMBL" id="SVC71218.1"/>
    </source>
</evidence>
<organism evidence="2">
    <name type="scientific">marine metagenome</name>
    <dbReference type="NCBI Taxonomy" id="408172"/>
    <lineage>
        <taxon>unclassified sequences</taxon>
        <taxon>metagenomes</taxon>
        <taxon>ecological metagenomes</taxon>
    </lineage>
</organism>
<dbReference type="InterPro" id="IPR000873">
    <property type="entry name" value="AMP-dep_synth/lig_dom"/>
</dbReference>
<dbReference type="EMBL" id="UINC01106504">
    <property type="protein sequence ID" value="SVC71218.1"/>
    <property type="molecule type" value="Genomic_DNA"/>
</dbReference>
<dbReference type="InterPro" id="IPR020845">
    <property type="entry name" value="AMP-binding_CS"/>
</dbReference>
<dbReference type="AlphaFoldDB" id="A0A382PES2"/>
<evidence type="ECO:0000259" key="1">
    <source>
        <dbReference type="Pfam" id="PF00501"/>
    </source>
</evidence>
<feature type="non-terminal residue" evidence="2">
    <location>
        <position position="319"/>
    </location>
</feature>
<name>A0A382PES2_9ZZZZ</name>
<sequence>MNIGTLLSKAARTYPENLAIARGASEWTYARFNGRVNQLANALLRLGIRQGDNVALLMFNCPEMLESLFACFKAGCGAVPINFRLHPREFAFIVDHSESRALIISPEFDAAVAGVRDQIPRVQQVIAVSGAREGAMDYNALLSAESEQFDDEDVAGEEVAWMFYTSGTTGLPKGAMLTHRNLLAMTMNFYADMCPGFGPNEVVLHAAPLSHGSGLYALPNVGKAGANIIPESRSFDAEQVLQTIEERRVTNMFAAPTMIRHLLDSPAIERCDHSSMKAMNYGGAPMLVEDMREAVEKLGPCLVQLYGQAESPMTITYLP</sequence>
<feature type="domain" description="AMP-dependent synthetase/ligase" evidence="1">
    <location>
        <begin position="8"/>
        <end position="316"/>
    </location>
</feature>
<gene>
    <name evidence="2" type="ORF">METZ01_LOCUS324072</name>
</gene>
<dbReference type="SUPFAM" id="SSF56801">
    <property type="entry name" value="Acetyl-CoA synthetase-like"/>
    <property type="match status" value="1"/>
</dbReference>
<accession>A0A382PES2</accession>
<dbReference type="InterPro" id="IPR042099">
    <property type="entry name" value="ANL_N_sf"/>
</dbReference>
<dbReference type="PANTHER" id="PTHR43767">
    <property type="entry name" value="LONG-CHAIN-FATTY-ACID--COA LIGASE"/>
    <property type="match status" value="1"/>
</dbReference>
<dbReference type="PROSITE" id="PS00455">
    <property type="entry name" value="AMP_BINDING"/>
    <property type="match status" value="1"/>
</dbReference>
<proteinExistence type="predicted"/>
<reference evidence="2" key="1">
    <citation type="submission" date="2018-05" db="EMBL/GenBank/DDBJ databases">
        <authorList>
            <person name="Lanie J.A."/>
            <person name="Ng W.-L."/>
            <person name="Kazmierczak K.M."/>
            <person name="Andrzejewski T.M."/>
            <person name="Davidsen T.M."/>
            <person name="Wayne K.J."/>
            <person name="Tettelin H."/>
            <person name="Glass J.I."/>
            <person name="Rusch D."/>
            <person name="Podicherti R."/>
            <person name="Tsui H.-C.T."/>
            <person name="Winkler M.E."/>
        </authorList>
    </citation>
    <scope>NUCLEOTIDE SEQUENCE</scope>
</reference>
<dbReference type="InterPro" id="IPR050237">
    <property type="entry name" value="ATP-dep_AMP-bd_enzyme"/>
</dbReference>